<feature type="transmembrane region" description="Helical" evidence="1">
    <location>
        <begin position="6"/>
        <end position="24"/>
    </location>
</feature>
<gene>
    <name evidence="2" type="ORF">JZO70_16995</name>
</gene>
<protein>
    <submittedName>
        <fullName evidence="2">Uncharacterized protein</fullName>
    </submittedName>
</protein>
<evidence type="ECO:0000313" key="3">
    <source>
        <dbReference type="Proteomes" id="UP000664601"/>
    </source>
</evidence>
<dbReference type="Proteomes" id="UP000664601">
    <property type="component" value="Unassembled WGS sequence"/>
</dbReference>
<accession>A0ABS3LFN9</accession>
<keyword evidence="1" id="KW-1133">Transmembrane helix</keyword>
<feature type="transmembrane region" description="Helical" evidence="1">
    <location>
        <begin position="45"/>
        <end position="65"/>
    </location>
</feature>
<name>A0ABS3LFN9_9ENTE</name>
<proteinExistence type="predicted"/>
<keyword evidence="1" id="KW-0812">Transmembrane</keyword>
<evidence type="ECO:0000256" key="1">
    <source>
        <dbReference type="SAM" id="Phobius"/>
    </source>
</evidence>
<organism evidence="2 3">
    <name type="scientific">Candidatus Enterococcus moelleringii</name>
    <dbReference type="NCBI Taxonomy" id="2815325"/>
    <lineage>
        <taxon>Bacteria</taxon>
        <taxon>Bacillati</taxon>
        <taxon>Bacillota</taxon>
        <taxon>Bacilli</taxon>
        <taxon>Lactobacillales</taxon>
        <taxon>Enterococcaceae</taxon>
        <taxon>Enterococcus</taxon>
    </lineage>
</organism>
<evidence type="ECO:0000313" key="2">
    <source>
        <dbReference type="EMBL" id="MBO1307875.1"/>
    </source>
</evidence>
<keyword evidence="3" id="KW-1185">Reference proteome</keyword>
<sequence length="71" mass="8250">MKHYIWLAAIFAFITLIANLFFLIKDVGYCEREQLMKKNYLLWNGLAFITTLGWGALAISLYVIIQQQLHG</sequence>
<dbReference type="RefSeq" id="WP_207674864.1">
    <property type="nucleotide sequence ID" value="NZ_JAFREM010000028.1"/>
</dbReference>
<keyword evidence="1" id="KW-0472">Membrane</keyword>
<comment type="caution">
    <text evidence="2">The sequence shown here is derived from an EMBL/GenBank/DDBJ whole genome shotgun (WGS) entry which is preliminary data.</text>
</comment>
<dbReference type="EMBL" id="JAFREM010000028">
    <property type="protein sequence ID" value="MBO1307875.1"/>
    <property type="molecule type" value="Genomic_DNA"/>
</dbReference>
<reference evidence="2 3" key="1">
    <citation type="submission" date="2021-03" db="EMBL/GenBank/DDBJ databases">
        <title>Enterococcal diversity collection.</title>
        <authorList>
            <person name="Gilmore M.S."/>
            <person name="Schwartzman J."/>
            <person name="Van Tyne D."/>
            <person name="Martin M."/>
            <person name="Earl A.M."/>
            <person name="Manson A.L."/>
            <person name="Straub T."/>
            <person name="Salamzade R."/>
            <person name="Saavedra J."/>
            <person name="Lebreton F."/>
            <person name="Prichula J."/>
            <person name="Schaufler K."/>
            <person name="Gaca A."/>
            <person name="Sgardioli B."/>
            <person name="Wagenaar J."/>
            <person name="Strong T."/>
        </authorList>
    </citation>
    <scope>NUCLEOTIDE SEQUENCE [LARGE SCALE GENOMIC DNA]</scope>
    <source>
        <strain evidence="2 3">669A</strain>
    </source>
</reference>